<comment type="caution">
    <text evidence="2">The sequence shown here is derived from an EMBL/GenBank/DDBJ whole genome shotgun (WGS) entry which is preliminary data.</text>
</comment>
<organism evidence="2 3">
    <name type="scientific">Arachis hypogaea</name>
    <name type="common">Peanut</name>
    <dbReference type="NCBI Taxonomy" id="3818"/>
    <lineage>
        <taxon>Eukaryota</taxon>
        <taxon>Viridiplantae</taxon>
        <taxon>Streptophyta</taxon>
        <taxon>Embryophyta</taxon>
        <taxon>Tracheophyta</taxon>
        <taxon>Spermatophyta</taxon>
        <taxon>Magnoliopsida</taxon>
        <taxon>eudicotyledons</taxon>
        <taxon>Gunneridae</taxon>
        <taxon>Pentapetalae</taxon>
        <taxon>rosids</taxon>
        <taxon>fabids</taxon>
        <taxon>Fabales</taxon>
        <taxon>Fabaceae</taxon>
        <taxon>Papilionoideae</taxon>
        <taxon>50 kb inversion clade</taxon>
        <taxon>dalbergioids sensu lato</taxon>
        <taxon>Dalbergieae</taxon>
        <taxon>Pterocarpus clade</taxon>
        <taxon>Arachis</taxon>
    </lineage>
</organism>
<sequence length="137" mass="15239">MKVHPVVPRKCNITIQFSVDAAAASGKKLRHLPHIFSRGLELPVWSDADVAIQEAPDCFHFVVKIVVGDSGPVEFSLNDLELDMWRFRLPNQRDRSFPAPCSSTASSSSRCRMAKTKKRSRGRMLRGLGMGTGWALT</sequence>
<protein>
    <submittedName>
        <fullName evidence="2">Uncharacterized protein</fullName>
    </submittedName>
</protein>
<evidence type="ECO:0000256" key="1">
    <source>
        <dbReference type="SAM" id="MobiDB-lite"/>
    </source>
</evidence>
<accession>A0A445ADN8</accession>
<feature type="region of interest" description="Disordered" evidence="1">
    <location>
        <begin position="95"/>
        <end position="122"/>
    </location>
</feature>
<feature type="compositionally biased region" description="Basic residues" evidence="1">
    <location>
        <begin position="112"/>
        <end position="122"/>
    </location>
</feature>
<keyword evidence="3" id="KW-1185">Reference proteome</keyword>
<dbReference type="STRING" id="3818.A0A445ADN8"/>
<gene>
    <name evidence="2" type="ORF">Ahy_B02g058034</name>
</gene>
<dbReference type="Gramene" id="arahy.Tifrunner.gnm2.ann2.Ah12g085900.1">
    <property type="protein sequence ID" value="arahy.Tifrunner.gnm2.ann2.Ah12g085900.1-CDS-1"/>
    <property type="gene ID" value="arahy.Tifrunner.gnm2.ann2.Ah12g085900"/>
</dbReference>
<proteinExistence type="predicted"/>
<reference evidence="2 3" key="1">
    <citation type="submission" date="2019-01" db="EMBL/GenBank/DDBJ databases">
        <title>Sequencing of cultivated peanut Arachis hypogaea provides insights into genome evolution and oil improvement.</title>
        <authorList>
            <person name="Chen X."/>
        </authorList>
    </citation>
    <scope>NUCLEOTIDE SEQUENCE [LARGE SCALE GENOMIC DNA]</scope>
    <source>
        <strain evidence="3">cv. Fuhuasheng</strain>
        <tissue evidence="2">Leaves</tissue>
    </source>
</reference>
<dbReference type="PANTHER" id="PTHR33879:SF3">
    <property type="entry name" value="17.6 KDA CLASS II HEAT SHOCK PROTEIN-RELATED"/>
    <property type="match status" value="1"/>
</dbReference>
<dbReference type="PANTHER" id="PTHR33879">
    <property type="entry name" value="17.6 KDA CLASS II HEAT SHOCK PROTEIN-RELATED"/>
    <property type="match status" value="1"/>
</dbReference>
<dbReference type="EMBL" id="SDMP01000012">
    <property type="protein sequence ID" value="RYR24534.1"/>
    <property type="molecule type" value="Genomic_DNA"/>
</dbReference>
<dbReference type="Proteomes" id="UP000289738">
    <property type="component" value="Chromosome B02"/>
</dbReference>
<feature type="compositionally biased region" description="Low complexity" evidence="1">
    <location>
        <begin position="97"/>
        <end position="111"/>
    </location>
</feature>
<name>A0A445ADN8_ARAHY</name>
<evidence type="ECO:0000313" key="2">
    <source>
        <dbReference type="EMBL" id="RYR24534.1"/>
    </source>
</evidence>
<evidence type="ECO:0000313" key="3">
    <source>
        <dbReference type="Proteomes" id="UP000289738"/>
    </source>
</evidence>
<dbReference type="AlphaFoldDB" id="A0A445ADN8"/>